<dbReference type="KEGG" id="aarg:Aargi30884_16880"/>
<dbReference type="Proteomes" id="UP000464754">
    <property type="component" value="Chromosome"/>
</dbReference>
<accession>A0A6N4TK55</accession>
<name>A0A6N4TK55_9FIRM</name>
<keyword evidence="2" id="KW-1185">Reference proteome</keyword>
<sequence length="89" mass="10513">MTNNCGCENRRNRCYRGNDRGFDREGYWNQDRRCGCGYYNPEEVARAAEFVARATREFAEGDFSERMHESNCARQMMRCMRRGCGCGWE</sequence>
<dbReference type="AlphaFoldDB" id="A0A6N4TK55"/>
<proteinExistence type="predicted"/>
<dbReference type="EMBL" id="AP019695">
    <property type="protein sequence ID" value="BBK22785.1"/>
    <property type="molecule type" value="Genomic_DNA"/>
</dbReference>
<protein>
    <submittedName>
        <fullName evidence="1">Uncharacterized protein</fullName>
    </submittedName>
</protein>
<gene>
    <name evidence="1" type="ORF">Aargi30884_16880</name>
</gene>
<organism evidence="1 2">
    <name type="scientific">Amedibacterium intestinale</name>
    <dbReference type="NCBI Taxonomy" id="2583452"/>
    <lineage>
        <taxon>Bacteria</taxon>
        <taxon>Bacillati</taxon>
        <taxon>Bacillota</taxon>
        <taxon>Erysipelotrichia</taxon>
        <taxon>Erysipelotrichales</taxon>
        <taxon>Erysipelotrichaceae</taxon>
        <taxon>Amedibacterium</taxon>
    </lineage>
</organism>
<reference evidence="2" key="1">
    <citation type="submission" date="2019-05" db="EMBL/GenBank/DDBJ databases">
        <title>Complete genome sequencing of Absiella argi strain JCM 30884.</title>
        <authorList>
            <person name="Sakamoto M."/>
            <person name="Murakami T."/>
            <person name="Mori H."/>
        </authorList>
    </citation>
    <scope>NUCLEOTIDE SEQUENCE [LARGE SCALE GENOMIC DNA]</scope>
    <source>
        <strain evidence="2">JCM 30884</strain>
    </source>
</reference>
<evidence type="ECO:0000313" key="1">
    <source>
        <dbReference type="EMBL" id="BBK22785.1"/>
    </source>
</evidence>
<dbReference type="RefSeq" id="WP_115716654.1">
    <property type="nucleotide sequence ID" value="NZ_AP019695.1"/>
</dbReference>
<evidence type="ECO:0000313" key="2">
    <source>
        <dbReference type="Proteomes" id="UP000464754"/>
    </source>
</evidence>